<dbReference type="PANTHER" id="PTHR13044:SF14">
    <property type="entry name" value="CRYPTOCEPHAL, ISOFORM A"/>
    <property type="match status" value="1"/>
</dbReference>
<sequence length="385" mass="42471">MELDQWTEESFTTPDWGLDPLSYHSDGLFDDLKLEGCLKHDSLLNTGPQDVVEHVLSDASRDEDILGAEWMESSDLGPYLDILDNGQDKLLSLDVGIFDYSSAVVPTEVPTQALEVVNDPLSLPTNGLSHNLLTESMNRSANNAGISSSLVAEAFESVLSPPRSPEQALYLEEIESGDVTDSRKLNKLLKVCNRDPSVNLFEDHAFDSVLNSESLLLNSDSGKPLGAFDSMGEIMGSPLSADDVESMLSCSSPSPSNLSCGSLIDSSPELYKVITSSSAISNRHSHQIHNSSKERKSAAKRKAVPECVEHLNKKERKKMQNKNAAIRYRMKKKEEAAGIKSEEQELEELNEALKIKVDDLQREIKYMKNLMEDICKAKGVAHFLV</sequence>
<keyword evidence="7" id="KW-0175">Coiled coil</keyword>
<comment type="similarity">
    <text evidence="2">Belongs to the bZIP family.</text>
</comment>
<keyword evidence="4" id="KW-0238">DNA-binding</keyword>
<evidence type="ECO:0000256" key="2">
    <source>
        <dbReference type="ARBA" id="ARBA00007163"/>
    </source>
</evidence>
<evidence type="ECO:0000259" key="9">
    <source>
        <dbReference type="PROSITE" id="PS50217"/>
    </source>
</evidence>
<dbReference type="PROSITE" id="PS00036">
    <property type="entry name" value="BZIP_BASIC"/>
    <property type="match status" value="1"/>
</dbReference>
<accession>A0A482CQC2</accession>
<comment type="subcellular location">
    <subcellularLocation>
        <location evidence="1">Nucleus</location>
    </subcellularLocation>
</comment>
<evidence type="ECO:0000256" key="5">
    <source>
        <dbReference type="ARBA" id="ARBA00023163"/>
    </source>
</evidence>
<dbReference type="SUPFAM" id="SSF57959">
    <property type="entry name" value="Leucine zipper domain"/>
    <property type="match status" value="1"/>
</dbReference>
<keyword evidence="3" id="KW-0805">Transcription regulation</keyword>
<evidence type="ECO:0000256" key="8">
    <source>
        <dbReference type="SAM" id="MobiDB-lite"/>
    </source>
</evidence>
<feature type="compositionally biased region" description="Basic and acidic residues" evidence="8">
    <location>
        <begin position="291"/>
        <end position="303"/>
    </location>
</feature>
<gene>
    <name evidence="10" type="primary">CREB-2</name>
</gene>
<feature type="coiled-coil region" evidence="7">
    <location>
        <begin position="316"/>
        <end position="370"/>
    </location>
</feature>
<dbReference type="SMART" id="SM00338">
    <property type="entry name" value="BRLZ"/>
    <property type="match status" value="1"/>
</dbReference>
<dbReference type="PANTHER" id="PTHR13044">
    <property type="entry name" value="ACTIVATING TRANSCRIPTION FACTOR ATF 4/5"/>
    <property type="match status" value="1"/>
</dbReference>
<dbReference type="CDD" id="cd14692">
    <property type="entry name" value="bZIP_ATF4"/>
    <property type="match status" value="1"/>
</dbReference>
<evidence type="ECO:0000256" key="1">
    <source>
        <dbReference type="ARBA" id="ARBA00004123"/>
    </source>
</evidence>
<dbReference type="GO" id="GO:0005634">
    <property type="term" value="C:nucleus"/>
    <property type="evidence" value="ECO:0007669"/>
    <property type="project" value="UniProtKB-SubCell"/>
</dbReference>
<dbReference type="Gene3D" id="1.20.5.170">
    <property type="match status" value="1"/>
</dbReference>
<evidence type="ECO:0000313" key="10">
    <source>
        <dbReference type="EMBL" id="QBL95834.1"/>
    </source>
</evidence>
<dbReference type="EMBL" id="MH599086">
    <property type="protein sequence ID" value="QBL95834.1"/>
    <property type="molecule type" value="mRNA"/>
</dbReference>
<proteinExistence type="evidence at transcript level"/>
<dbReference type="GO" id="GO:0001228">
    <property type="term" value="F:DNA-binding transcription activator activity, RNA polymerase II-specific"/>
    <property type="evidence" value="ECO:0007669"/>
    <property type="project" value="TreeGrafter"/>
</dbReference>
<dbReference type="InterPro" id="IPR046347">
    <property type="entry name" value="bZIP_sf"/>
</dbReference>
<organism evidence="10">
    <name type="scientific">Onchidium reevesii</name>
    <dbReference type="NCBI Taxonomy" id="2547651"/>
    <lineage>
        <taxon>Eukaryota</taxon>
        <taxon>Metazoa</taxon>
        <taxon>Spiralia</taxon>
        <taxon>Lophotrochozoa</taxon>
        <taxon>Mollusca</taxon>
        <taxon>Gastropoda</taxon>
        <taxon>Heterobranchia</taxon>
        <taxon>Euthyneura</taxon>
        <taxon>Panpulmonata</taxon>
        <taxon>Eupulmonata</taxon>
        <taxon>Systellommatophora</taxon>
        <taxon>Onchidioidea</taxon>
        <taxon>Onchidiidae</taxon>
        <taxon>Onchidium</taxon>
    </lineage>
</organism>
<feature type="region of interest" description="Disordered" evidence="8">
    <location>
        <begin position="281"/>
        <end position="303"/>
    </location>
</feature>
<dbReference type="Pfam" id="PF00170">
    <property type="entry name" value="bZIP_1"/>
    <property type="match status" value="1"/>
</dbReference>
<protein>
    <submittedName>
        <fullName evidence="10">cAMP-response element binding protein 2</fullName>
    </submittedName>
</protein>
<evidence type="ECO:0000256" key="6">
    <source>
        <dbReference type="ARBA" id="ARBA00023242"/>
    </source>
</evidence>
<keyword evidence="6" id="KW-0539">Nucleus</keyword>
<name>A0A482CQC2_9EUPU</name>
<dbReference type="PROSITE" id="PS50217">
    <property type="entry name" value="BZIP"/>
    <property type="match status" value="1"/>
</dbReference>
<reference evidence="10" key="1">
    <citation type="submission" date="2018-07" db="EMBL/GenBank/DDBJ databases">
        <title>Role of protein synthesis dependent process for long-term memory in Onchidium reevesii.</title>
        <authorList>
            <person name="Xu G."/>
        </authorList>
    </citation>
    <scope>NUCLEOTIDE SEQUENCE</scope>
    <source>
        <tissue evidence="10">Ganglion</tissue>
    </source>
</reference>
<keyword evidence="5" id="KW-0804">Transcription</keyword>
<dbReference type="InterPro" id="IPR004827">
    <property type="entry name" value="bZIP"/>
</dbReference>
<dbReference type="GO" id="GO:0000977">
    <property type="term" value="F:RNA polymerase II transcription regulatory region sequence-specific DNA binding"/>
    <property type="evidence" value="ECO:0007669"/>
    <property type="project" value="TreeGrafter"/>
</dbReference>
<evidence type="ECO:0000256" key="4">
    <source>
        <dbReference type="ARBA" id="ARBA00023125"/>
    </source>
</evidence>
<dbReference type="AlphaFoldDB" id="A0A482CQC2"/>
<feature type="domain" description="BZIP" evidence="9">
    <location>
        <begin position="311"/>
        <end position="374"/>
    </location>
</feature>
<evidence type="ECO:0000256" key="7">
    <source>
        <dbReference type="SAM" id="Coils"/>
    </source>
</evidence>
<evidence type="ECO:0000256" key="3">
    <source>
        <dbReference type="ARBA" id="ARBA00023015"/>
    </source>
</evidence>